<organism evidence="2 3">
    <name type="scientific">Crepidotus variabilis</name>
    <dbReference type="NCBI Taxonomy" id="179855"/>
    <lineage>
        <taxon>Eukaryota</taxon>
        <taxon>Fungi</taxon>
        <taxon>Dikarya</taxon>
        <taxon>Basidiomycota</taxon>
        <taxon>Agaricomycotina</taxon>
        <taxon>Agaricomycetes</taxon>
        <taxon>Agaricomycetidae</taxon>
        <taxon>Agaricales</taxon>
        <taxon>Agaricineae</taxon>
        <taxon>Crepidotaceae</taxon>
        <taxon>Crepidotus</taxon>
    </lineage>
</organism>
<keyword evidence="1" id="KW-0732">Signal</keyword>
<dbReference type="AlphaFoldDB" id="A0A9P6E7J7"/>
<comment type="caution">
    <text evidence="2">The sequence shown here is derived from an EMBL/GenBank/DDBJ whole genome shotgun (WGS) entry which is preliminary data.</text>
</comment>
<evidence type="ECO:0000313" key="3">
    <source>
        <dbReference type="Proteomes" id="UP000807306"/>
    </source>
</evidence>
<reference evidence="2" key="1">
    <citation type="submission" date="2020-11" db="EMBL/GenBank/DDBJ databases">
        <authorList>
            <consortium name="DOE Joint Genome Institute"/>
            <person name="Ahrendt S."/>
            <person name="Riley R."/>
            <person name="Andreopoulos W."/>
            <person name="Labutti K."/>
            <person name="Pangilinan J."/>
            <person name="Ruiz-Duenas F.J."/>
            <person name="Barrasa J.M."/>
            <person name="Sanchez-Garcia M."/>
            <person name="Camarero S."/>
            <person name="Miyauchi S."/>
            <person name="Serrano A."/>
            <person name="Linde D."/>
            <person name="Babiker R."/>
            <person name="Drula E."/>
            <person name="Ayuso-Fernandez I."/>
            <person name="Pacheco R."/>
            <person name="Padilla G."/>
            <person name="Ferreira P."/>
            <person name="Barriuso J."/>
            <person name="Kellner H."/>
            <person name="Castanera R."/>
            <person name="Alfaro M."/>
            <person name="Ramirez L."/>
            <person name="Pisabarro A.G."/>
            <person name="Kuo A."/>
            <person name="Tritt A."/>
            <person name="Lipzen A."/>
            <person name="He G."/>
            <person name="Yan M."/>
            <person name="Ng V."/>
            <person name="Cullen D."/>
            <person name="Martin F."/>
            <person name="Rosso M.-N."/>
            <person name="Henrissat B."/>
            <person name="Hibbett D."/>
            <person name="Martinez A.T."/>
            <person name="Grigoriev I.V."/>
        </authorList>
    </citation>
    <scope>NUCLEOTIDE SEQUENCE</scope>
    <source>
        <strain evidence="2">CBS 506.95</strain>
    </source>
</reference>
<feature type="chain" id="PRO_5040231801" evidence="1">
    <location>
        <begin position="21"/>
        <end position="264"/>
    </location>
</feature>
<dbReference type="Proteomes" id="UP000807306">
    <property type="component" value="Unassembled WGS sequence"/>
</dbReference>
<evidence type="ECO:0000313" key="2">
    <source>
        <dbReference type="EMBL" id="KAF9523972.1"/>
    </source>
</evidence>
<proteinExistence type="predicted"/>
<feature type="signal peptide" evidence="1">
    <location>
        <begin position="1"/>
        <end position="20"/>
    </location>
</feature>
<dbReference type="EMBL" id="MU157907">
    <property type="protein sequence ID" value="KAF9523972.1"/>
    <property type="molecule type" value="Genomic_DNA"/>
</dbReference>
<gene>
    <name evidence="2" type="ORF">CPB83DRAFT_646794</name>
</gene>
<protein>
    <submittedName>
        <fullName evidence="2">Uncharacterized protein</fullName>
    </submittedName>
</protein>
<evidence type="ECO:0000256" key="1">
    <source>
        <dbReference type="SAM" id="SignalP"/>
    </source>
</evidence>
<sequence length="264" mass="28213">MKAFLSILALCLACITSSLAVPTTSSVDVGQGCVEPSLANPLKTIQLQRRHELELEKRQFQLIPIAVGLWLSIAAESAAEPIIDAVAKSLNAVFGKDPTPWDGGADKCTISYSTHGGAQCQATINAKGVKSARPSNNWNVCPWINPASTAPPIQYFSDKGLGDYSIQFTATDKVAWADIPGTEKCIMEGLCNPRITFYRKDHSIILDTWMSLGDPTQGQYFGDFGGLCGNGPIKNQFKSNGMVMGYDCGVPCEGATDIPSTEGS</sequence>
<name>A0A9P6E7J7_9AGAR</name>
<accession>A0A9P6E7J7</accession>
<dbReference type="OrthoDB" id="2119228at2759"/>
<keyword evidence="3" id="KW-1185">Reference proteome</keyword>